<feature type="compositionally biased region" description="Acidic residues" evidence="1">
    <location>
        <begin position="98"/>
        <end position="108"/>
    </location>
</feature>
<feature type="compositionally biased region" description="Low complexity" evidence="1">
    <location>
        <begin position="60"/>
        <end position="85"/>
    </location>
</feature>
<evidence type="ECO:0000256" key="1">
    <source>
        <dbReference type="SAM" id="MobiDB-lite"/>
    </source>
</evidence>
<evidence type="ECO:0000313" key="2">
    <source>
        <dbReference type="EMBL" id="GIE07773.1"/>
    </source>
</evidence>
<sequence length="108" mass="10883">MGWKVLAGAGAALLATVGGVWWAVAASAVPPGPVIGPALVVTPRTAGQPTSSPTRTVGQPDPSDSAPIPSFSSPSASRSRATAAPETVDPEWARPVESDDDQHDEGDD</sequence>
<protein>
    <submittedName>
        <fullName evidence="2">Uncharacterized protein</fullName>
    </submittedName>
</protein>
<dbReference type="EMBL" id="BOML01000089">
    <property type="protein sequence ID" value="GIE07773.1"/>
    <property type="molecule type" value="Genomic_DNA"/>
</dbReference>
<feature type="compositionally biased region" description="Polar residues" evidence="1">
    <location>
        <begin position="45"/>
        <end position="57"/>
    </location>
</feature>
<organism evidence="2 3">
    <name type="scientific">Paractinoplanes durhamensis</name>
    <dbReference type="NCBI Taxonomy" id="113563"/>
    <lineage>
        <taxon>Bacteria</taxon>
        <taxon>Bacillati</taxon>
        <taxon>Actinomycetota</taxon>
        <taxon>Actinomycetes</taxon>
        <taxon>Micromonosporales</taxon>
        <taxon>Micromonosporaceae</taxon>
        <taxon>Paractinoplanes</taxon>
    </lineage>
</organism>
<keyword evidence="3" id="KW-1185">Reference proteome</keyword>
<proteinExistence type="predicted"/>
<accession>A0ABQ3ZD52</accession>
<gene>
    <name evidence="2" type="ORF">Adu01nite_91230</name>
</gene>
<feature type="region of interest" description="Disordered" evidence="1">
    <location>
        <begin position="35"/>
        <end position="108"/>
    </location>
</feature>
<dbReference type="RefSeq" id="WP_203735609.1">
    <property type="nucleotide sequence ID" value="NZ_BAAATX010000047.1"/>
</dbReference>
<dbReference type="Proteomes" id="UP000637628">
    <property type="component" value="Unassembled WGS sequence"/>
</dbReference>
<comment type="caution">
    <text evidence="2">The sequence shown here is derived from an EMBL/GenBank/DDBJ whole genome shotgun (WGS) entry which is preliminary data.</text>
</comment>
<evidence type="ECO:0000313" key="3">
    <source>
        <dbReference type="Proteomes" id="UP000637628"/>
    </source>
</evidence>
<name>A0ABQ3ZD52_9ACTN</name>
<reference evidence="2 3" key="1">
    <citation type="submission" date="2021-01" db="EMBL/GenBank/DDBJ databases">
        <title>Whole genome shotgun sequence of Actinoplanes durhamensis NBRC 14914.</title>
        <authorList>
            <person name="Komaki H."/>
            <person name="Tamura T."/>
        </authorList>
    </citation>
    <scope>NUCLEOTIDE SEQUENCE [LARGE SCALE GENOMIC DNA]</scope>
    <source>
        <strain evidence="2 3">NBRC 14914</strain>
    </source>
</reference>